<protein>
    <recommendedName>
        <fullName evidence="9">WD40 repeat-like protein</fullName>
    </recommendedName>
</protein>
<evidence type="ECO:0000256" key="4">
    <source>
        <dbReference type="ARBA" id="ARBA00022737"/>
    </source>
</evidence>
<dbReference type="SUPFAM" id="SSF50978">
    <property type="entry name" value="WD40 repeat-like"/>
    <property type="match status" value="1"/>
</dbReference>
<feature type="repeat" description="WD" evidence="6">
    <location>
        <begin position="135"/>
        <end position="177"/>
    </location>
</feature>
<dbReference type="InterPro" id="IPR015943">
    <property type="entry name" value="WD40/YVTN_repeat-like_dom_sf"/>
</dbReference>
<evidence type="ECO:0000313" key="8">
    <source>
        <dbReference type="Proteomes" id="UP001142055"/>
    </source>
</evidence>
<dbReference type="SMART" id="SM00320">
    <property type="entry name" value="WD40"/>
    <property type="match status" value="6"/>
</dbReference>
<dbReference type="PROSITE" id="PS50082">
    <property type="entry name" value="WD_REPEATS_2"/>
    <property type="match status" value="3"/>
</dbReference>
<keyword evidence="8" id="KW-1185">Reference proteome</keyword>
<keyword evidence="4" id="KW-0677">Repeat</keyword>
<keyword evidence="3 6" id="KW-0853">WD repeat</keyword>
<dbReference type="InterPro" id="IPR001680">
    <property type="entry name" value="WD40_rpt"/>
</dbReference>
<evidence type="ECO:0000256" key="2">
    <source>
        <dbReference type="ARBA" id="ARBA00009341"/>
    </source>
</evidence>
<feature type="repeat" description="WD" evidence="6">
    <location>
        <begin position="222"/>
        <end position="256"/>
    </location>
</feature>
<evidence type="ECO:0008006" key="9">
    <source>
        <dbReference type="Google" id="ProtNLM"/>
    </source>
</evidence>
<dbReference type="PROSITE" id="PS00678">
    <property type="entry name" value="WD_REPEATS_1"/>
    <property type="match status" value="1"/>
</dbReference>
<gene>
    <name evidence="7" type="ORF">RDWZM_002401</name>
</gene>
<organism evidence="7 8">
    <name type="scientific">Blomia tropicalis</name>
    <name type="common">Mite</name>
    <dbReference type="NCBI Taxonomy" id="40697"/>
    <lineage>
        <taxon>Eukaryota</taxon>
        <taxon>Metazoa</taxon>
        <taxon>Ecdysozoa</taxon>
        <taxon>Arthropoda</taxon>
        <taxon>Chelicerata</taxon>
        <taxon>Arachnida</taxon>
        <taxon>Acari</taxon>
        <taxon>Acariformes</taxon>
        <taxon>Sarcoptiformes</taxon>
        <taxon>Astigmata</taxon>
        <taxon>Glycyphagoidea</taxon>
        <taxon>Echimyopodidae</taxon>
        <taxon>Blomia</taxon>
    </lineage>
</organism>
<reference evidence="7" key="1">
    <citation type="submission" date="2022-12" db="EMBL/GenBank/DDBJ databases">
        <title>Genome assemblies of Blomia tropicalis.</title>
        <authorList>
            <person name="Cui Y."/>
        </authorList>
    </citation>
    <scope>NUCLEOTIDE SEQUENCE</scope>
    <source>
        <tissue evidence="7">Adult mites</tissue>
    </source>
</reference>
<keyword evidence="5" id="KW-0539">Nucleus</keyword>
<dbReference type="AlphaFoldDB" id="A0A9Q0RS66"/>
<name>A0A9Q0RS66_BLOTA</name>
<evidence type="ECO:0000256" key="6">
    <source>
        <dbReference type="PROSITE-ProRule" id="PRU00221"/>
    </source>
</evidence>
<dbReference type="InterPro" id="IPR036322">
    <property type="entry name" value="WD40_repeat_dom_sf"/>
</dbReference>
<evidence type="ECO:0000256" key="5">
    <source>
        <dbReference type="ARBA" id="ARBA00023242"/>
    </source>
</evidence>
<evidence type="ECO:0000256" key="1">
    <source>
        <dbReference type="ARBA" id="ARBA00004123"/>
    </source>
</evidence>
<comment type="similarity">
    <text evidence="2">Belongs to the WD repeat RBAP46/RBAP48/MSI1 family.</text>
</comment>
<dbReference type="InterPro" id="IPR050459">
    <property type="entry name" value="WD_repeat_RBAP46/RBAP48/MSI1"/>
</dbReference>
<evidence type="ECO:0000313" key="7">
    <source>
        <dbReference type="EMBL" id="KAJ6223856.1"/>
    </source>
</evidence>
<dbReference type="PANTHER" id="PTHR22850">
    <property type="entry name" value="WD40 REPEAT FAMILY"/>
    <property type="match status" value="1"/>
</dbReference>
<dbReference type="PRINTS" id="PR00320">
    <property type="entry name" value="GPROTEINBRPT"/>
</dbReference>
<dbReference type="EMBL" id="JAPWDV010000001">
    <property type="protein sequence ID" value="KAJ6223856.1"/>
    <property type="molecule type" value="Genomic_DNA"/>
</dbReference>
<sequence length="350" mass="40022">MDLNPSVRPLVGGTYRTATRIEPYARISHMGNVLRARVMPNNPWIIASRSCNSKIYLFDSRPYTSKSLKQTKSDGLEFQPLATLKGHHQPGRALTWQPNMIEGQTSLIASGGIDSKINIYQIGSEPVRSNPLSTLYGHQMEVMDVQFNNINKDMLVSVSRDKTIRVWDVRTKQATQIYATPHEINCVAFHPHSEFTFLTGSSDSSVLLWDSRNTNYPLFEPLRAHSLPVRMCSWFPNSETIFATGGDDGRIIFWDLHRENVDPARIRMENSEFNDPAYPRLPIQVFFIHGGHMNPITDFAWNANEDWLCTSMDNHHMMMTWRIGEHCVPKYQYKISELDLMASNEATNSN</sequence>
<proteinExistence type="inferred from homology"/>
<dbReference type="PROSITE" id="PS50294">
    <property type="entry name" value="WD_REPEATS_REGION"/>
    <property type="match status" value="2"/>
</dbReference>
<accession>A0A9Q0RS66</accession>
<dbReference type="Proteomes" id="UP001142055">
    <property type="component" value="Chromosome 1"/>
</dbReference>
<dbReference type="Pfam" id="PF00400">
    <property type="entry name" value="WD40"/>
    <property type="match status" value="4"/>
</dbReference>
<dbReference type="Gene3D" id="2.130.10.10">
    <property type="entry name" value="YVTN repeat-like/Quinoprotein amine dehydrogenase"/>
    <property type="match status" value="1"/>
</dbReference>
<dbReference type="GO" id="GO:0005634">
    <property type="term" value="C:nucleus"/>
    <property type="evidence" value="ECO:0007669"/>
    <property type="project" value="UniProtKB-SubCell"/>
</dbReference>
<dbReference type="InterPro" id="IPR019775">
    <property type="entry name" value="WD40_repeat_CS"/>
</dbReference>
<feature type="repeat" description="WD" evidence="6">
    <location>
        <begin position="177"/>
        <end position="210"/>
    </location>
</feature>
<comment type="subcellular location">
    <subcellularLocation>
        <location evidence="1">Nucleus</location>
    </subcellularLocation>
</comment>
<evidence type="ECO:0000256" key="3">
    <source>
        <dbReference type="ARBA" id="ARBA00022574"/>
    </source>
</evidence>
<dbReference type="InterPro" id="IPR020472">
    <property type="entry name" value="WD40_PAC1"/>
</dbReference>
<comment type="caution">
    <text evidence="7">The sequence shown here is derived from an EMBL/GenBank/DDBJ whole genome shotgun (WGS) entry which is preliminary data.</text>
</comment>